<evidence type="ECO:0000259" key="1">
    <source>
        <dbReference type="Pfam" id="PF13456"/>
    </source>
</evidence>
<evidence type="ECO:0000313" key="3">
    <source>
        <dbReference type="Proteomes" id="UP001281410"/>
    </source>
</evidence>
<dbReference type="GO" id="GO:0004523">
    <property type="term" value="F:RNA-DNA hybrid ribonuclease activity"/>
    <property type="evidence" value="ECO:0007669"/>
    <property type="project" value="InterPro"/>
</dbReference>
<proteinExistence type="predicted"/>
<dbReference type="InterPro" id="IPR053151">
    <property type="entry name" value="RNase_H-like"/>
</dbReference>
<accession>A0AAE0EG32</accession>
<evidence type="ECO:0000313" key="2">
    <source>
        <dbReference type="EMBL" id="KAK3226779.1"/>
    </source>
</evidence>
<reference evidence="2" key="1">
    <citation type="journal article" date="2023" name="Plant J.">
        <title>Genome sequences and population genomics provide insights into the demographic history, inbreeding, and mutation load of two 'living fossil' tree species of Dipteronia.</title>
        <authorList>
            <person name="Feng Y."/>
            <person name="Comes H.P."/>
            <person name="Chen J."/>
            <person name="Zhu S."/>
            <person name="Lu R."/>
            <person name="Zhang X."/>
            <person name="Li P."/>
            <person name="Qiu J."/>
            <person name="Olsen K.M."/>
            <person name="Qiu Y."/>
        </authorList>
    </citation>
    <scope>NUCLEOTIDE SEQUENCE</scope>
    <source>
        <strain evidence="2">NBL</strain>
    </source>
</reference>
<gene>
    <name evidence="2" type="ORF">Dsin_006641</name>
</gene>
<keyword evidence="3" id="KW-1185">Reference proteome</keyword>
<dbReference type="GO" id="GO:0003676">
    <property type="term" value="F:nucleic acid binding"/>
    <property type="evidence" value="ECO:0007669"/>
    <property type="project" value="InterPro"/>
</dbReference>
<organism evidence="2 3">
    <name type="scientific">Dipteronia sinensis</name>
    <dbReference type="NCBI Taxonomy" id="43782"/>
    <lineage>
        <taxon>Eukaryota</taxon>
        <taxon>Viridiplantae</taxon>
        <taxon>Streptophyta</taxon>
        <taxon>Embryophyta</taxon>
        <taxon>Tracheophyta</taxon>
        <taxon>Spermatophyta</taxon>
        <taxon>Magnoliopsida</taxon>
        <taxon>eudicotyledons</taxon>
        <taxon>Gunneridae</taxon>
        <taxon>Pentapetalae</taxon>
        <taxon>rosids</taxon>
        <taxon>malvids</taxon>
        <taxon>Sapindales</taxon>
        <taxon>Sapindaceae</taxon>
        <taxon>Hippocastanoideae</taxon>
        <taxon>Acereae</taxon>
        <taxon>Dipteronia</taxon>
    </lineage>
</organism>
<dbReference type="Pfam" id="PF13456">
    <property type="entry name" value="RVT_3"/>
    <property type="match status" value="1"/>
</dbReference>
<feature type="domain" description="RNase H type-1" evidence="1">
    <location>
        <begin position="19"/>
        <end position="79"/>
    </location>
</feature>
<dbReference type="InterPro" id="IPR002156">
    <property type="entry name" value="RNaseH_domain"/>
</dbReference>
<dbReference type="Proteomes" id="UP001281410">
    <property type="component" value="Unassembled WGS sequence"/>
</dbReference>
<name>A0AAE0EG32_9ROSI</name>
<dbReference type="EMBL" id="JANJYJ010000002">
    <property type="protein sequence ID" value="KAK3226779.1"/>
    <property type="molecule type" value="Genomic_DNA"/>
</dbReference>
<dbReference type="PANTHER" id="PTHR47723">
    <property type="entry name" value="OS05G0353850 PROTEIN"/>
    <property type="match status" value="1"/>
</dbReference>
<protein>
    <recommendedName>
        <fullName evidence="1">RNase H type-1 domain-containing protein</fullName>
    </recommendedName>
</protein>
<dbReference type="CDD" id="cd06222">
    <property type="entry name" value="RNase_H_like"/>
    <property type="match status" value="1"/>
</dbReference>
<dbReference type="AlphaFoldDB" id="A0AAE0EG32"/>
<dbReference type="InterPro" id="IPR044730">
    <property type="entry name" value="RNase_H-like_dom_plant"/>
</dbReference>
<sequence length="90" mass="10206">MNNCRISWSLPATDWVKLNVDSSMNPELKSISTGGVVRDHRKNWLIRFALNKGTGSVLEPKLWGILKGLNLVWQIGFRKHRSGLQVSYGQ</sequence>
<comment type="caution">
    <text evidence="2">The sequence shown here is derived from an EMBL/GenBank/DDBJ whole genome shotgun (WGS) entry which is preliminary data.</text>
</comment>
<dbReference type="PANTHER" id="PTHR47723:SF19">
    <property type="entry name" value="POLYNUCLEOTIDYL TRANSFERASE, RIBONUCLEASE H-LIKE SUPERFAMILY PROTEIN"/>
    <property type="match status" value="1"/>
</dbReference>